<organism evidence="2 3">
    <name type="scientific">Raphidocelis subcapitata</name>
    <dbReference type="NCBI Taxonomy" id="307507"/>
    <lineage>
        <taxon>Eukaryota</taxon>
        <taxon>Viridiplantae</taxon>
        <taxon>Chlorophyta</taxon>
        <taxon>core chlorophytes</taxon>
        <taxon>Chlorophyceae</taxon>
        <taxon>CS clade</taxon>
        <taxon>Sphaeropleales</taxon>
        <taxon>Selenastraceae</taxon>
        <taxon>Raphidocelis</taxon>
    </lineage>
</organism>
<reference evidence="2 3" key="1">
    <citation type="journal article" date="2018" name="Sci. Rep.">
        <title>Raphidocelis subcapitata (=Pseudokirchneriella subcapitata) provides an insight into genome evolution and environmental adaptations in the Sphaeropleales.</title>
        <authorList>
            <person name="Suzuki S."/>
            <person name="Yamaguchi H."/>
            <person name="Nakajima N."/>
            <person name="Kawachi M."/>
        </authorList>
    </citation>
    <scope>NUCLEOTIDE SEQUENCE [LARGE SCALE GENOMIC DNA]</scope>
    <source>
        <strain evidence="2 3">NIES-35</strain>
    </source>
</reference>
<sequence length="114" mass="11540">MRRGDAGAAAPVQRSRVGGARTHAGVLGGYRQCAPAAAAAAAMAIPAGLNRVLDVAHKTTVAVLAVSAVYFSVEIFRASWSIQEAKFEARQQARGAGAQQPSDAPAAAGSPAKQ</sequence>
<name>A0A2V0PK02_9CHLO</name>
<evidence type="ECO:0000313" key="2">
    <source>
        <dbReference type="EMBL" id="GBG00132.1"/>
    </source>
</evidence>
<dbReference type="EMBL" id="BDRX01000194">
    <property type="protein sequence ID" value="GBG00132.1"/>
    <property type="molecule type" value="Genomic_DNA"/>
</dbReference>
<accession>A0A2V0PK02</accession>
<keyword evidence="3" id="KW-1185">Reference proteome</keyword>
<proteinExistence type="predicted"/>
<protein>
    <submittedName>
        <fullName evidence="2">Uncharacterized protein</fullName>
    </submittedName>
</protein>
<dbReference type="InParanoid" id="A0A2V0PK02"/>
<dbReference type="Proteomes" id="UP000247498">
    <property type="component" value="Unassembled WGS sequence"/>
</dbReference>
<feature type="region of interest" description="Disordered" evidence="1">
    <location>
        <begin position="89"/>
        <end position="114"/>
    </location>
</feature>
<gene>
    <name evidence="2" type="ORF">Rsub_12743</name>
</gene>
<feature type="compositionally biased region" description="Low complexity" evidence="1">
    <location>
        <begin position="92"/>
        <end position="114"/>
    </location>
</feature>
<comment type="caution">
    <text evidence="2">The sequence shown here is derived from an EMBL/GenBank/DDBJ whole genome shotgun (WGS) entry which is preliminary data.</text>
</comment>
<dbReference type="AlphaFoldDB" id="A0A2V0PK02"/>
<evidence type="ECO:0000313" key="3">
    <source>
        <dbReference type="Proteomes" id="UP000247498"/>
    </source>
</evidence>
<evidence type="ECO:0000256" key="1">
    <source>
        <dbReference type="SAM" id="MobiDB-lite"/>
    </source>
</evidence>